<reference evidence="2 3" key="1">
    <citation type="submission" date="2020-09" db="EMBL/GenBank/DDBJ databases">
        <title>Sinomicrobium weinanense sp. nov., a halophilic bacteria isolated from saline-alkali soil.</title>
        <authorList>
            <person name="Wu P."/>
            <person name="Ren H."/>
            <person name="Mei Y."/>
            <person name="Liang Y."/>
            <person name="Chen Z."/>
        </authorList>
    </citation>
    <scope>NUCLEOTIDE SEQUENCE [LARGE SCALE GENOMIC DNA]</scope>
    <source>
        <strain evidence="2 3">FJxs</strain>
    </source>
</reference>
<sequence>MYRMKTHTALVLLISLFLSQDIFAQNTDAKAREEVKNGLSGFVKNFARVEENGKSFYIDTTGQYAFDRIYGADTFGTTDAIEQYRYELKKDPDGIPQTVFAVFREKDNKWGILAPDGKWILKPGYDLTDEVFRKYGKPRFNLDSDPPQLQQLSQFGNNYFLDGMHYAVKQGENWGVYNSKTREMTVPATYDRLDYCGGCGRKSDYVYAQKDGKWGIVSFNNKVLVPFWYEHTPMNMRSDEWVMSFKRNGAPVVVYIPTAKEFKDFTDAELIRGGLLRVRKDGKTGLVNAEGTELLPCVYDDIEEPFNLYSKGELPYLLLHRDGQTGLADLEGNIVLDTHFDDISIQGPYFVVSVEGMYSLLDRKGRQLLDPVYSDISSIKITHPDGPDTWIIVVKEGELYGFFDPETGLFVPPEFQNVKNASSGFSSYNKDPSLGLVEVTHEGKVGMYDLDGQVVMPVRYDKWDHYDKKYPALLIVENNEKKGLYDLGTGREIISPAYGHIGKPESGNLLRVSTRSYGGGKNGVYTIKGKQVLPVGYSKVAFLDNGWIQAETGDEYKNRLKGIFDAEGNTILPIKYDEITPLTSETWLLRSKGGYNLFRTKTQKSMVLDYPMVWKTGAPEVLLVAKDSVAAQLYNIEQGKAYPEKYSTYHYNGQKDTTYTRSLIGKFSSGLARVDKMINGKLKVGFIDTQAKTVIPFEYDVTSEEFKHGITLLGKEGADNRVPPVYGYADSTGQIIVSLKYHYYSNTDIDFKYITKDHLFLVEQDSENTDLAVIGLADHQGQVLLSPGYSAVYPFENEQGFLLKKGGRKYINGSFYSGHMPPEKFGMAGLHGKIIVPVELDDVILNRSMRHYETRVDLSFPVLCKKDGQWQYYTRNGTKLSRKGGEVIEFTEN</sequence>
<feature type="signal peptide" evidence="1">
    <location>
        <begin position="1"/>
        <end position="24"/>
    </location>
</feature>
<dbReference type="PANTHER" id="PTHR37841:SF1">
    <property type="entry name" value="DUF3298 DOMAIN-CONTAINING PROTEIN"/>
    <property type="match status" value="1"/>
</dbReference>
<evidence type="ECO:0000256" key="1">
    <source>
        <dbReference type="SAM" id="SignalP"/>
    </source>
</evidence>
<gene>
    <name evidence="2" type="ORF">IBL28_14140</name>
</gene>
<dbReference type="EMBL" id="JACVDC010000046">
    <property type="protein sequence ID" value="MBC9797114.1"/>
    <property type="molecule type" value="Genomic_DNA"/>
</dbReference>
<name>A0A926JTN5_9FLAO</name>
<evidence type="ECO:0000313" key="3">
    <source>
        <dbReference type="Proteomes" id="UP000653730"/>
    </source>
</evidence>
<proteinExistence type="predicted"/>
<dbReference type="Proteomes" id="UP000653730">
    <property type="component" value="Unassembled WGS sequence"/>
</dbReference>
<organism evidence="2 3">
    <name type="scientific">Sinomicrobium weinanense</name>
    <dbReference type="NCBI Taxonomy" id="2842200"/>
    <lineage>
        <taxon>Bacteria</taxon>
        <taxon>Pseudomonadati</taxon>
        <taxon>Bacteroidota</taxon>
        <taxon>Flavobacteriia</taxon>
        <taxon>Flavobacteriales</taxon>
        <taxon>Flavobacteriaceae</taxon>
        <taxon>Sinomicrobium</taxon>
    </lineage>
</organism>
<protein>
    <submittedName>
        <fullName evidence="2">WG repeat-containing protein</fullName>
    </submittedName>
</protein>
<feature type="chain" id="PRO_5036817502" evidence="1">
    <location>
        <begin position="25"/>
        <end position="893"/>
    </location>
</feature>
<dbReference type="RefSeq" id="WP_187966251.1">
    <property type="nucleotide sequence ID" value="NZ_JACVDC010000046.1"/>
</dbReference>
<comment type="caution">
    <text evidence="2">The sequence shown here is derived from an EMBL/GenBank/DDBJ whole genome shotgun (WGS) entry which is preliminary data.</text>
</comment>
<evidence type="ECO:0000313" key="2">
    <source>
        <dbReference type="EMBL" id="MBC9797114.1"/>
    </source>
</evidence>
<dbReference type="InterPro" id="IPR032774">
    <property type="entry name" value="WG_beta_rep"/>
</dbReference>
<dbReference type="AlphaFoldDB" id="A0A926JTN5"/>
<keyword evidence="3" id="KW-1185">Reference proteome</keyword>
<accession>A0A926JTN5</accession>
<dbReference type="Pfam" id="PF14903">
    <property type="entry name" value="WG_beta_rep"/>
    <property type="match status" value="5"/>
</dbReference>
<dbReference type="PANTHER" id="PTHR37841">
    <property type="entry name" value="GLR2918 PROTEIN"/>
    <property type="match status" value="1"/>
</dbReference>
<keyword evidence="1" id="KW-0732">Signal</keyword>